<dbReference type="InterPro" id="IPR017871">
    <property type="entry name" value="ABC_transporter-like_CS"/>
</dbReference>
<feature type="region of interest" description="Disordered" evidence="7">
    <location>
        <begin position="312"/>
        <end position="334"/>
    </location>
</feature>
<evidence type="ECO:0000313" key="10">
    <source>
        <dbReference type="Proteomes" id="UP000660265"/>
    </source>
</evidence>
<evidence type="ECO:0000256" key="3">
    <source>
        <dbReference type="ARBA" id="ARBA00022741"/>
    </source>
</evidence>
<name>A0ABQ2E294_9ACTN</name>
<dbReference type="Pfam" id="PF17912">
    <property type="entry name" value="OB_MalK"/>
    <property type="match status" value="1"/>
</dbReference>
<feature type="region of interest" description="Disordered" evidence="7">
    <location>
        <begin position="1"/>
        <end position="24"/>
    </location>
</feature>
<dbReference type="PANTHER" id="PTHR43875:SF15">
    <property type="entry name" value="TREHALOSE IMPORT ATP-BINDING PROTEIN SUGC"/>
    <property type="match status" value="1"/>
</dbReference>
<dbReference type="PANTHER" id="PTHR43875">
    <property type="entry name" value="MALTODEXTRIN IMPORT ATP-BINDING PROTEIN MSMX"/>
    <property type="match status" value="1"/>
</dbReference>
<evidence type="ECO:0000256" key="6">
    <source>
        <dbReference type="ARBA" id="ARBA00023136"/>
    </source>
</evidence>
<dbReference type="InterPro" id="IPR003439">
    <property type="entry name" value="ABC_transporter-like_ATP-bd"/>
</dbReference>
<keyword evidence="6" id="KW-0472">Membrane</keyword>
<keyword evidence="10" id="KW-1185">Reference proteome</keyword>
<dbReference type="InterPro" id="IPR012340">
    <property type="entry name" value="NA-bd_OB-fold"/>
</dbReference>
<dbReference type="SMART" id="SM00382">
    <property type="entry name" value="AAA"/>
    <property type="match status" value="1"/>
</dbReference>
<sequence>MTEPAPARRIFAGPRSPADPPASAGQALALRALRKTYVSRGRPPVEAVRGIDIELRSGELLGLLGPSGCGKSTTLRMIAGLESVTGGDILVGGDSVVSLPARERNIGVAFENYALYPPLTVAENLGFGLAARRLHGAGERARRVADMAERIGITDLLAARPAGLSSGQKQRVALARALIREPDVLLLDEPLSHLDAAQRDTTRRELKRIQRDLGHTTILVTHDQEEALSLSDRIAVMRDGVIQQVGTAYEIYDAPANVFVADFVGEPAINLLPGVVAAGGWVRLAGAVRFPCPAGAPVGRRVVLGIRPEDLRLTREGEPGAGTGDTGPGGAEDGAVRATVSAHEPLLESGIATLTLDGVTEPLVVETGPEIRLDRGDTVRVTADPQHTHVFDAETGDALT</sequence>
<dbReference type="Gene3D" id="2.40.50.140">
    <property type="entry name" value="Nucleic acid-binding proteins"/>
    <property type="match status" value="1"/>
</dbReference>
<keyword evidence="4" id="KW-0067">ATP-binding</keyword>
<reference evidence="10" key="1">
    <citation type="journal article" date="2019" name="Int. J. Syst. Evol. Microbiol.">
        <title>The Global Catalogue of Microorganisms (GCM) 10K type strain sequencing project: providing services to taxonomists for standard genome sequencing and annotation.</title>
        <authorList>
            <consortium name="The Broad Institute Genomics Platform"/>
            <consortium name="The Broad Institute Genome Sequencing Center for Infectious Disease"/>
            <person name="Wu L."/>
            <person name="Ma J."/>
        </authorList>
    </citation>
    <scope>NUCLEOTIDE SEQUENCE [LARGE SCALE GENOMIC DNA]</scope>
    <source>
        <strain evidence="10">CGMCC 4.7275</strain>
    </source>
</reference>
<comment type="caution">
    <text evidence="9">The sequence shown here is derived from an EMBL/GenBank/DDBJ whole genome shotgun (WGS) entry which is preliminary data.</text>
</comment>
<feature type="compositionally biased region" description="Gly residues" evidence="7">
    <location>
        <begin position="319"/>
        <end position="332"/>
    </location>
</feature>
<gene>
    <name evidence="9" type="ORF">GCM10011583_21260</name>
</gene>
<organism evidence="9 10">
    <name type="scientific">Streptomyces camponoticapitis</name>
    <dbReference type="NCBI Taxonomy" id="1616125"/>
    <lineage>
        <taxon>Bacteria</taxon>
        <taxon>Bacillati</taxon>
        <taxon>Actinomycetota</taxon>
        <taxon>Actinomycetes</taxon>
        <taxon>Kitasatosporales</taxon>
        <taxon>Streptomycetaceae</taxon>
        <taxon>Streptomyces</taxon>
    </lineage>
</organism>
<dbReference type="InterPro" id="IPR027417">
    <property type="entry name" value="P-loop_NTPase"/>
</dbReference>
<dbReference type="Pfam" id="PF00005">
    <property type="entry name" value="ABC_tran"/>
    <property type="match status" value="1"/>
</dbReference>
<evidence type="ECO:0000256" key="1">
    <source>
        <dbReference type="ARBA" id="ARBA00022448"/>
    </source>
</evidence>
<dbReference type="InterPro" id="IPR040582">
    <property type="entry name" value="OB_MalK-like"/>
</dbReference>
<dbReference type="PROSITE" id="PS00211">
    <property type="entry name" value="ABC_TRANSPORTER_1"/>
    <property type="match status" value="1"/>
</dbReference>
<evidence type="ECO:0000256" key="2">
    <source>
        <dbReference type="ARBA" id="ARBA00022475"/>
    </source>
</evidence>
<keyword evidence="1" id="KW-0813">Transport</keyword>
<dbReference type="InterPro" id="IPR047641">
    <property type="entry name" value="ABC_transpr_MalK/UgpC-like"/>
</dbReference>
<protein>
    <submittedName>
        <fullName evidence="9">ABC transporter</fullName>
    </submittedName>
</protein>
<evidence type="ECO:0000256" key="5">
    <source>
        <dbReference type="ARBA" id="ARBA00022967"/>
    </source>
</evidence>
<dbReference type="Gene3D" id="2.40.50.100">
    <property type="match status" value="1"/>
</dbReference>
<dbReference type="PROSITE" id="PS50893">
    <property type="entry name" value="ABC_TRANSPORTER_2"/>
    <property type="match status" value="1"/>
</dbReference>
<evidence type="ECO:0000259" key="8">
    <source>
        <dbReference type="PROSITE" id="PS50893"/>
    </source>
</evidence>
<evidence type="ECO:0000256" key="4">
    <source>
        <dbReference type="ARBA" id="ARBA00022840"/>
    </source>
</evidence>
<dbReference type="InterPro" id="IPR008995">
    <property type="entry name" value="Mo/tungstate-bd_C_term_dom"/>
</dbReference>
<dbReference type="SUPFAM" id="SSF52540">
    <property type="entry name" value="P-loop containing nucleoside triphosphate hydrolases"/>
    <property type="match status" value="1"/>
</dbReference>
<keyword evidence="3" id="KW-0547">Nucleotide-binding</keyword>
<dbReference type="Proteomes" id="UP000660265">
    <property type="component" value="Unassembled WGS sequence"/>
</dbReference>
<keyword evidence="2" id="KW-1003">Cell membrane</keyword>
<accession>A0ABQ2E294</accession>
<feature type="domain" description="ABC transporter" evidence="8">
    <location>
        <begin position="33"/>
        <end position="264"/>
    </location>
</feature>
<dbReference type="RefSeq" id="WP_189107108.1">
    <property type="nucleotide sequence ID" value="NZ_BMMV01000005.1"/>
</dbReference>
<dbReference type="SUPFAM" id="SSF50331">
    <property type="entry name" value="MOP-like"/>
    <property type="match status" value="1"/>
</dbReference>
<dbReference type="InterPro" id="IPR003593">
    <property type="entry name" value="AAA+_ATPase"/>
</dbReference>
<evidence type="ECO:0000256" key="7">
    <source>
        <dbReference type="SAM" id="MobiDB-lite"/>
    </source>
</evidence>
<evidence type="ECO:0000313" key="9">
    <source>
        <dbReference type="EMBL" id="GGJ89609.1"/>
    </source>
</evidence>
<dbReference type="EMBL" id="BMMV01000005">
    <property type="protein sequence ID" value="GGJ89609.1"/>
    <property type="molecule type" value="Genomic_DNA"/>
</dbReference>
<dbReference type="Gene3D" id="3.40.50.300">
    <property type="entry name" value="P-loop containing nucleotide triphosphate hydrolases"/>
    <property type="match status" value="1"/>
</dbReference>
<keyword evidence="5" id="KW-1278">Translocase</keyword>
<proteinExistence type="predicted"/>